<gene>
    <name evidence="6" type="primary">LOC119641117</name>
</gene>
<dbReference type="GeneID" id="119641117"/>
<evidence type="ECO:0000256" key="2">
    <source>
        <dbReference type="ARBA" id="ARBA00023043"/>
    </source>
</evidence>
<dbReference type="Proteomes" id="UP000092443">
    <property type="component" value="Unplaced"/>
</dbReference>
<evidence type="ECO:0000313" key="5">
    <source>
        <dbReference type="Proteomes" id="UP000092443"/>
    </source>
</evidence>
<dbReference type="SUPFAM" id="SSF48403">
    <property type="entry name" value="Ankyrin repeat"/>
    <property type="match status" value="1"/>
</dbReference>
<sequence>MILETNAIVGASVRRKQNTKTCLMIVADYIFLFSSKFHSRSTLSPPCSVSQESQRQTDTPSPSSTSTPLSTPNSLHSSSLLHDHSSGATVGKHKSAFLPYRPQTTVLTNLQRGNTEATFCPVEVKLSFHERAGQGEITEDQVEFEKQQNIDAKDYFGFTPLHWACYYGQFAAVQLLVDAGASVNAEAPEMVTPLLLAASGGHHEVVRYLLERGANSSHMDVIGNTALMYAVVGNHPHTCNELLTKDPDMTATNENGDTAYSLAVEYGAFLAQAVLEQYLTAILSV</sequence>
<protein>
    <submittedName>
        <fullName evidence="6">DNA-binding protein RFXANK isoform X1</fullName>
    </submittedName>
</protein>
<dbReference type="FunFam" id="1.25.40.20:FF:000332">
    <property type="entry name" value="Ankyrin repeat family A protein"/>
    <property type="match status" value="1"/>
</dbReference>
<dbReference type="InterPro" id="IPR036770">
    <property type="entry name" value="Ankyrin_rpt-contain_sf"/>
</dbReference>
<dbReference type="SMART" id="SM00248">
    <property type="entry name" value="ANK"/>
    <property type="match status" value="3"/>
</dbReference>
<reference evidence="6" key="1">
    <citation type="submission" date="2025-08" db="UniProtKB">
        <authorList>
            <consortium name="RefSeq"/>
        </authorList>
    </citation>
    <scope>IDENTIFICATION</scope>
    <source>
        <tissue evidence="6">Whole body pupa</tissue>
    </source>
</reference>
<dbReference type="PANTHER" id="PTHR24173">
    <property type="entry name" value="ANKYRIN REPEAT CONTAINING"/>
    <property type="match status" value="1"/>
</dbReference>
<dbReference type="KEGG" id="gfs:119641117"/>
<feature type="repeat" description="ANK" evidence="3">
    <location>
        <begin position="189"/>
        <end position="221"/>
    </location>
</feature>
<keyword evidence="2 3" id="KW-0040">ANK repeat</keyword>
<keyword evidence="1" id="KW-0677">Repeat</keyword>
<dbReference type="Pfam" id="PF00023">
    <property type="entry name" value="Ank"/>
    <property type="match status" value="1"/>
</dbReference>
<feature type="repeat" description="ANK" evidence="3">
    <location>
        <begin position="156"/>
        <end position="188"/>
    </location>
</feature>
<keyword evidence="6" id="KW-0238">DNA-binding</keyword>
<dbReference type="RefSeq" id="XP_037895503.1">
    <property type="nucleotide sequence ID" value="XM_038039575.1"/>
</dbReference>
<dbReference type="AlphaFoldDB" id="A0A9C6DXQ9"/>
<keyword evidence="5" id="KW-1185">Reference proteome</keyword>
<dbReference type="PROSITE" id="PS50297">
    <property type="entry name" value="ANK_REP_REGION"/>
    <property type="match status" value="2"/>
</dbReference>
<evidence type="ECO:0000256" key="3">
    <source>
        <dbReference type="PROSITE-ProRule" id="PRU00023"/>
    </source>
</evidence>
<feature type="region of interest" description="Disordered" evidence="4">
    <location>
        <begin position="44"/>
        <end position="88"/>
    </location>
</feature>
<organism evidence="5 6">
    <name type="scientific">Glossina fuscipes</name>
    <dbReference type="NCBI Taxonomy" id="7396"/>
    <lineage>
        <taxon>Eukaryota</taxon>
        <taxon>Metazoa</taxon>
        <taxon>Ecdysozoa</taxon>
        <taxon>Arthropoda</taxon>
        <taxon>Hexapoda</taxon>
        <taxon>Insecta</taxon>
        <taxon>Pterygota</taxon>
        <taxon>Neoptera</taxon>
        <taxon>Endopterygota</taxon>
        <taxon>Diptera</taxon>
        <taxon>Brachycera</taxon>
        <taxon>Muscomorpha</taxon>
        <taxon>Hippoboscoidea</taxon>
        <taxon>Glossinidae</taxon>
        <taxon>Glossina</taxon>
    </lineage>
</organism>
<accession>A0A9C6DXQ9</accession>
<dbReference type="PROSITE" id="PS50088">
    <property type="entry name" value="ANK_REPEAT"/>
    <property type="match status" value="2"/>
</dbReference>
<dbReference type="GO" id="GO:0003677">
    <property type="term" value="F:DNA binding"/>
    <property type="evidence" value="ECO:0007669"/>
    <property type="project" value="UniProtKB-KW"/>
</dbReference>
<dbReference type="InterPro" id="IPR002110">
    <property type="entry name" value="Ankyrin_rpt"/>
</dbReference>
<dbReference type="PANTHER" id="PTHR24173:SF74">
    <property type="entry name" value="ANKYRIN REPEAT DOMAIN-CONTAINING PROTEIN 16"/>
    <property type="match status" value="1"/>
</dbReference>
<feature type="compositionally biased region" description="Low complexity" evidence="4">
    <location>
        <begin position="59"/>
        <end position="80"/>
    </location>
</feature>
<dbReference type="Pfam" id="PF12796">
    <property type="entry name" value="Ank_2"/>
    <property type="match status" value="1"/>
</dbReference>
<proteinExistence type="predicted"/>
<dbReference type="Gene3D" id="1.25.40.20">
    <property type="entry name" value="Ankyrin repeat-containing domain"/>
    <property type="match status" value="2"/>
</dbReference>
<evidence type="ECO:0000313" key="6">
    <source>
        <dbReference type="RefSeq" id="XP_037895503.1"/>
    </source>
</evidence>
<feature type="compositionally biased region" description="Polar residues" evidence="4">
    <location>
        <begin position="44"/>
        <end position="58"/>
    </location>
</feature>
<evidence type="ECO:0000256" key="4">
    <source>
        <dbReference type="SAM" id="MobiDB-lite"/>
    </source>
</evidence>
<evidence type="ECO:0000256" key="1">
    <source>
        <dbReference type="ARBA" id="ARBA00022737"/>
    </source>
</evidence>
<name>A0A9C6DXQ9_9MUSC</name>